<gene>
    <name evidence="2" type="ORF">B0T23DRAFT_154897</name>
</gene>
<name>A0AAJ0I900_9PEZI</name>
<protein>
    <submittedName>
        <fullName evidence="2">Uncharacterized protein</fullName>
    </submittedName>
</protein>
<feature type="transmembrane region" description="Helical" evidence="1">
    <location>
        <begin position="44"/>
        <end position="63"/>
    </location>
</feature>
<organism evidence="2 3">
    <name type="scientific">Neurospora hispaniola</name>
    <dbReference type="NCBI Taxonomy" id="588809"/>
    <lineage>
        <taxon>Eukaryota</taxon>
        <taxon>Fungi</taxon>
        <taxon>Dikarya</taxon>
        <taxon>Ascomycota</taxon>
        <taxon>Pezizomycotina</taxon>
        <taxon>Sordariomycetes</taxon>
        <taxon>Sordariomycetidae</taxon>
        <taxon>Sordariales</taxon>
        <taxon>Sordariaceae</taxon>
        <taxon>Neurospora</taxon>
    </lineage>
</organism>
<dbReference type="RefSeq" id="XP_062693507.1">
    <property type="nucleotide sequence ID" value="XM_062832610.1"/>
</dbReference>
<keyword evidence="1" id="KW-0472">Membrane</keyword>
<evidence type="ECO:0000313" key="2">
    <source>
        <dbReference type="EMBL" id="KAK3493049.1"/>
    </source>
</evidence>
<dbReference type="GeneID" id="87870232"/>
<proteinExistence type="predicted"/>
<sequence>MCWTRSRGGILTEHDGAGTTAYEVVGVGFLLLLSFHRLDKSLSFFGRYLSHWLISFLLSLFIIQMNTTSDPHTAEFRCDLFATCCCRACFVWCTGKTMKGRR</sequence>
<dbReference type="EMBL" id="JAULSX010000004">
    <property type="protein sequence ID" value="KAK3493049.1"/>
    <property type="molecule type" value="Genomic_DNA"/>
</dbReference>
<accession>A0AAJ0I900</accession>
<keyword evidence="1" id="KW-1133">Transmembrane helix</keyword>
<feature type="transmembrane region" description="Helical" evidence="1">
    <location>
        <begin position="21"/>
        <end position="38"/>
    </location>
</feature>
<dbReference type="Proteomes" id="UP001285908">
    <property type="component" value="Unassembled WGS sequence"/>
</dbReference>
<keyword evidence="3" id="KW-1185">Reference proteome</keyword>
<reference evidence="2 3" key="1">
    <citation type="journal article" date="2023" name="Mol. Phylogenet. Evol.">
        <title>Genome-scale phylogeny and comparative genomics of the fungal order Sordariales.</title>
        <authorList>
            <person name="Hensen N."/>
            <person name="Bonometti L."/>
            <person name="Westerberg I."/>
            <person name="Brannstrom I.O."/>
            <person name="Guillou S."/>
            <person name="Cros-Aarteil S."/>
            <person name="Calhoun S."/>
            <person name="Haridas S."/>
            <person name="Kuo A."/>
            <person name="Mondo S."/>
            <person name="Pangilinan J."/>
            <person name="Riley R."/>
            <person name="LaButti K."/>
            <person name="Andreopoulos B."/>
            <person name="Lipzen A."/>
            <person name="Chen C."/>
            <person name="Yan M."/>
            <person name="Daum C."/>
            <person name="Ng V."/>
            <person name="Clum A."/>
            <person name="Steindorff A."/>
            <person name="Ohm R.A."/>
            <person name="Martin F."/>
            <person name="Silar P."/>
            <person name="Natvig D.O."/>
            <person name="Lalanne C."/>
            <person name="Gautier V."/>
            <person name="Ament-Velasquez S.L."/>
            <person name="Kruys A."/>
            <person name="Hutchinson M.I."/>
            <person name="Powell A.J."/>
            <person name="Barry K."/>
            <person name="Miller A.N."/>
            <person name="Grigoriev I.V."/>
            <person name="Debuchy R."/>
            <person name="Gladieux P."/>
            <person name="Hiltunen Thoren M."/>
            <person name="Johannesson H."/>
        </authorList>
    </citation>
    <scope>NUCLEOTIDE SEQUENCE [LARGE SCALE GENOMIC DNA]</scope>
    <source>
        <strain evidence="2 3">FGSC 10403</strain>
    </source>
</reference>
<dbReference type="AlphaFoldDB" id="A0AAJ0I900"/>
<comment type="caution">
    <text evidence="2">The sequence shown here is derived from an EMBL/GenBank/DDBJ whole genome shotgun (WGS) entry which is preliminary data.</text>
</comment>
<evidence type="ECO:0000313" key="3">
    <source>
        <dbReference type="Proteomes" id="UP001285908"/>
    </source>
</evidence>
<evidence type="ECO:0000256" key="1">
    <source>
        <dbReference type="SAM" id="Phobius"/>
    </source>
</evidence>
<keyword evidence="1" id="KW-0812">Transmembrane</keyword>